<accession>A0A9Q0LAL3</accession>
<protein>
    <submittedName>
        <fullName evidence="2">Trifunctional udp-glucose 46-dehydratase/udp-4-keto-6-deoxy-d-glucose 35-epimerase/udp-4-keto-l-rhamnose-reductase rhm3-like</fullName>
    </submittedName>
</protein>
<dbReference type="InterPro" id="IPR005913">
    <property type="entry name" value="dTDP_dehydrorham_reduct"/>
</dbReference>
<comment type="caution">
    <text evidence="2">The sequence shown here is derived from an EMBL/GenBank/DDBJ whole genome shotgun (WGS) entry which is preliminary data.</text>
</comment>
<dbReference type="PANTHER" id="PTHR10491:SF4">
    <property type="entry name" value="METHIONINE ADENOSYLTRANSFERASE 2 SUBUNIT BETA"/>
    <property type="match status" value="1"/>
</dbReference>
<organism evidence="2 3">
    <name type="scientific">Anaeramoeba ignava</name>
    <name type="common">Anaerobic marine amoeba</name>
    <dbReference type="NCBI Taxonomy" id="1746090"/>
    <lineage>
        <taxon>Eukaryota</taxon>
        <taxon>Metamonada</taxon>
        <taxon>Anaeramoebidae</taxon>
        <taxon>Anaeramoeba</taxon>
    </lineage>
</organism>
<dbReference type="GO" id="GO:0048270">
    <property type="term" value="F:methionine adenosyltransferase regulator activity"/>
    <property type="evidence" value="ECO:0007669"/>
    <property type="project" value="TreeGrafter"/>
</dbReference>
<evidence type="ECO:0000259" key="1">
    <source>
        <dbReference type="Pfam" id="PF04321"/>
    </source>
</evidence>
<dbReference type="Gene3D" id="3.40.50.720">
    <property type="entry name" value="NAD(P)-binding Rossmann-like Domain"/>
    <property type="match status" value="1"/>
</dbReference>
<dbReference type="Pfam" id="PF04321">
    <property type="entry name" value="RmlD_sub_bind"/>
    <property type="match status" value="1"/>
</dbReference>
<dbReference type="SUPFAM" id="SSF51735">
    <property type="entry name" value="NAD(P)-binding Rossmann-fold domains"/>
    <property type="match status" value="1"/>
</dbReference>
<gene>
    <name evidence="2" type="ORF">M0811_02086</name>
</gene>
<dbReference type="Proteomes" id="UP001149090">
    <property type="component" value="Unassembled WGS sequence"/>
</dbReference>
<dbReference type="GO" id="GO:0048269">
    <property type="term" value="C:methionine adenosyltransferase complex"/>
    <property type="evidence" value="ECO:0007669"/>
    <property type="project" value="TreeGrafter"/>
</dbReference>
<keyword evidence="3" id="KW-1185">Reference proteome</keyword>
<dbReference type="InterPro" id="IPR036291">
    <property type="entry name" value="NAD(P)-bd_dom_sf"/>
</dbReference>
<dbReference type="InterPro" id="IPR029903">
    <property type="entry name" value="RmlD-like-bd"/>
</dbReference>
<proteinExistence type="predicted"/>
<dbReference type="AlphaFoldDB" id="A0A9Q0LAL3"/>
<sequence>MNQQNKIKILLFGSTGFIGKKVSSLIETDFPQIEIINSQSRLENTQDVAKELDLIQPDRVINAAGITGIPNVDWCESHKQETLRVNLVGSLALIDSCWKRNIHIIQFGTGCIYQYDENHKENSGNKFTEKDPPNFFGSYYSKTKGIFQDLLDIFDNVLLLRIRMPITSHLEDSKNLISKLIKYSKVVNIPNSMSVLEDLLPVMVDMCIKKVVGVFNFTNPGSISHNEILTLYQKFIDPNFKWENFSIEEQNKILKAERSNNELDSSKLLEIYPDIPHIKDSMIKVFERIKKSIKNQ</sequence>
<dbReference type="OMA" id="TIRMENR"/>
<name>A0A9Q0LAL3_ANAIG</name>
<evidence type="ECO:0000313" key="3">
    <source>
        <dbReference type="Proteomes" id="UP001149090"/>
    </source>
</evidence>
<dbReference type="EMBL" id="JAPDFW010000103">
    <property type="protein sequence ID" value="KAJ5069516.1"/>
    <property type="molecule type" value="Genomic_DNA"/>
</dbReference>
<reference evidence="2" key="1">
    <citation type="submission" date="2022-10" db="EMBL/GenBank/DDBJ databases">
        <title>Novel sulphate-reducing endosymbionts in the free-living metamonad Anaeramoeba.</title>
        <authorList>
            <person name="Jerlstrom-Hultqvist J."/>
            <person name="Cepicka I."/>
            <person name="Gallot-Lavallee L."/>
            <person name="Salas-Leiva D."/>
            <person name="Curtis B.A."/>
            <person name="Zahonova K."/>
            <person name="Pipaliya S."/>
            <person name="Dacks J."/>
            <person name="Roger A.J."/>
        </authorList>
    </citation>
    <scope>NUCLEOTIDE SEQUENCE</scope>
    <source>
        <strain evidence="2">BMAN</strain>
    </source>
</reference>
<evidence type="ECO:0000313" key="2">
    <source>
        <dbReference type="EMBL" id="KAJ5069516.1"/>
    </source>
</evidence>
<dbReference type="PANTHER" id="PTHR10491">
    <property type="entry name" value="DTDP-4-DEHYDRORHAMNOSE REDUCTASE"/>
    <property type="match status" value="1"/>
</dbReference>
<feature type="domain" description="RmlD-like substrate binding" evidence="1">
    <location>
        <begin position="8"/>
        <end position="161"/>
    </location>
</feature>
<dbReference type="OrthoDB" id="16464at2759"/>
<dbReference type="GO" id="GO:0006556">
    <property type="term" value="P:S-adenosylmethionine biosynthetic process"/>
    <property type="evidence" value="ECO:0007669"/>
    <property type="project" value="TreeGrafter"/>
</dbReference>